<dbReference type="EMBL" id="JACSQT010000006">
    <property type="protein sequence ID" value="MBD7937975.1"/>
    <property type="molecule type" value="Genomic_DNA"/>
</dbReference>
<name>A0ABR8QR31_9BACI</name>
<evidence type="ECO:0000256" key="1">
    <source>
        <dbReference type="SAM" id="SignalP"/>
    </source>
</evidence>
<feature type="chain" id="PRO_5046504048" evidence="1">
    <location>
        <begin position="19"/>
        <end position="124"/>
    </location>
</feature>
<evidence type="ECO:0000313" key="2">
    <source>
        <dbReference type="EMBL" id="MBD7937975.1"/>
    </source>
</evidence>
<accession>A0ABR8QR31</accession>
<keyword evidence="3" id="KW-1185">Reference proteome</keyword>
<dbReference type="Proteomes" id="UP000657931">
    <property type="component" value="Unassembled WGS sequence"/>
</dbReference>
<proteinExistence type="predicted"/>
<dbReference type="InterPro" id="IPR052928">
    <property type="entry name" value="Desiccation-related_membrane"/>
</dbReference>
<comment type="caution">
    <text evidence="2">The sequence shown here is derived from an EMBL/GenBank/DDBJ whole genome shotgun (WGS) entry which is preliminary data.</text>
</comment>
<dbReference type="Pfam" id="PF12732">
    <property type="entry name" value="YtxH"/>
    <property type="match status" value="1"/>
</dbReference>
<feature type="signal peptide" evidence="1">
    <location>
        <begin position="1"/>
        <end position="18"/>
    </location>
</feature>
<evidence type="ECO:0000313" key="3">
    <source>
        <dbReference type="Proteomes" id="UP000657931"/>
    </source>
</evidence>
<protein>
    <submittedName>
        <fullName evidence="2">YtxH domain-containing protein</fullName>
    </submittedName>
</protein>
<dbReference type="InterPro" id="IPR024623">
    <property type="entry name" value="YtxH"/>
</dbReference>
<gene>
    <name evidence="2" type="ORF">H9655_13165</name>
</gene>
<dbReference type="PANTHER" id="PTHR35792">
    <property type="entry name" value="GENERAL STRESS PROTEIN"/>
    <property type="match status" value="1"/>
</dbReference>
<keyword evidence="1" id="KW-0732">Signal</keyword>
<sequence length="124" mass="13479">MKAKSLFLGFVVGGVAAAAATLFTAPASGKDTRKYITVQSKSASIQIKELGKQLTDIKNQIVHVGEEGKIALSTLTEDVSSSIKQWKSEILPHQQNLQQEIANIEKSIAELEQTLKDAKPMNKE</sequence>
<dbReference type="RefSeq" id="WP_191814724.1">
    <property type="nucleotide sequence ID" value="NZ_JACSQT010000006.1"/>
</dbReference>
<dbReference type="PANTHER" id="PTHR35792:SF3">
    <property type="entry name" value="IG HYPOTHETICAL 17707"/>
    <property type="match status" value="1"/>
</dbReference>
<reference evidence="2 3" key="1">
    <citation type="submission" date="2020-08" db="EMBL/GenBank/DDBJ databases">
        <title>A Genomic Blueprint of the Chicken Gut Microbiome.</title>
        <authorList>
            <person name="Gilroy R."/>
            <person name="Ravi A."/>
            <person name="Getino M."/>
            <person name="Pursley I."/>
            <person name="Horton D.L."/>
            <person name="Alikhan N.-F."/>
            <person name="Baker D."/>
            <person name="Gharbi K."/>
            <person name="Hall N."/>
            <person name="Watson M."/>
            <person name="Adriaenssens E.M."/>
            <person name="Foster-Nyarko E."/>
            <person name="Jarju S."/>
            <person name="Secka A."/>
            <person name="Antonio M."/>
            <person name="Oren A."/>
            <person name="Chaudhuri R."/>
            <person name="La Ragione R.M."/>
            <person name="Hildebrand F."/>
            <person name="Pallen M.J."/>
        </authorList>
    </citation>
    <scope>NUCLEOTIDE SEQUENCE [LARGE SCALE GENOMIC DNA]</scope>
    <source>
        <strain evidence="2 3">Sa5YUA1</strain>
    </source>
</reference>
<organism evidence="2 3">
    <name type="scientific">Cytobacillus stercorigallinarum</name>
    <dbReference type="NCBI Taxonomy" id="2762240"/>
    <lineage>
        <taxon>Bacteria</taxon>
        <taxon>Bacillati</taxon>
        <taxon>Bacillota</taxon>
        <taxon>Bacilli</taxon>
        <taxon>Bacillales</taxon>
        <taxon>Bacillaceae</taxon>
        <taxon>Cytobacillus</taxon>
    </lineage>
</organism>